<feature type="compositionally biased region" description="Basic and acidic residues" evidence="1">
    <location>
        <begin position="29"/>
        <end position="38"/>
    </location>
</feature>
<proteinExistence type="predicted"/>
<dbReference type="EMBL" id="WBNH01019226">
    <property type="protein sequence ID" value="NXX87370.1"/>
    <property type="molecule type" value="Genomic_DNA"/>
</dbReference>
<dbReference type="AlphaFoldDB" id="A0A852LEW8"/>
<dbReference type="OrthoDB" id="93664at2759"/>
<evidence type="ECO:0000313" key="2">
    <source>
        <dbReference type="EMBL" id="NXX87370.1"/>
    </source>
</evidence>
<evidence type="ECO:0000256" key="1">
    <source>
        <dbReference type="SAM" id="MobiDB-lite"/>
    </source>
</evidence>
<dbReference type="InterPro" id="IPR009003">
    <property type="entry name" value="Peptidase_S1_PA"/>
</dbReference>
<dbReference type="SUPFAM" id="SSF50494">
    <property type="entry name" value="Trypsin-like serine proteases"/>
    <property type="match status" value="1"/>
</dbReference>
<reference evidence="2" key="1">
    <citation type="submission" date="2020-02" db="EMBL/GenBank/DDBJ databases">
        <title>Bird 10,000 Genomes (B10K) Project - Family phase.</title>
        <authorList>
            <person name="Zhang G."/>
        </authorList>
    </citation>
    <scope>NUCLEOTIDE SEQUENCE</scope>
    <source>
        <strain evidence="2">B10K-DU-030-59</strain>
    </source>
</reference>
<keyword evidence="3" id="KW-1185">Reference proteome</keyword>
<dbReference type="InterPro" id="IPR043504">
    <property type="entry name" value="Peptidase_S1_PA_chymotrypsin"/>
</dbReference>
<name>A0A852LEW8_UROIN</name>
<accession>A0A852LEW8</accession>
<feature type="region of interest" description="Disordered" evidence="1">
    <location>
        <begin position="25"/>
        <end position="78"/>
    </location>
</feature>
<feature type="compositionally biased region" description="Gly residues" evidence="1">
    <location>
        <begin position="59"/>
        <end position="70"/>
    </location>
</feature>
<feature type="non-terminal residue" evidence="2">
    <location>
        <position position="1"/>
    </location>
</feature>
<dbReference type="Proteomes" id="UP000654395">
    <property type="component" value="Unassembled WGS sequence"/>
</dbReference>
<comment type="caution">
    <text evidence="2">The sequence shown here is derived from an EMBL/GenBank/DDBJ whole genome shotgun (WGS) entry which is preliminary data.</text>
</comment>
<gene>
    <name evidence="2" type="primary">Prss8</name>
    <name evidence="2" type="ORF">UROIND_R15036</name>
</gene>
<dbReference type="Gene3D" id="2.40.10.10">
    <property type="entry name" value="Trypsin-like serine proteases"/>
    <property type="match status" value="1"/>
</dbReference>
<sequence>PAPPRRLQQLELPLVAAATCRRLYGTDLGPERPPRRIPSDSLCAGDPQGRADTCKVSAGGTGRGVEGLEGTGRDWGHT</sequence>
<evidence type="ECO:0000313" key="3">
    <source>
        <dbReference type="Proteomes" id="UP000654395"/>
    </source>
</evidence>
<protein>
    <submittedName>
        <fullName evidence="2">PRSS8 protein</fullName>
    </submittedName>
</protein>
<feature type="non-terminal residue" evidence="2">
    <location>
        <position position="78"/>
    </location>
</feature>
<organism evidence="2 3">
    <name type="scientific">Urocolius indicus</name>
    <name type="common">Red-faced mousebird</name>
    <name type="synonym">Colius indicus</name>
    <dbReference type="NCBI Taxonomy" id="458196"/>
    <lineage>
        <taxon>Eukaryota</taxon>
        <taxon>Metazoa</taxon>
        <taxon>Chordata</taxon>
        <taxon>Craniata</taxon>
        <taxon>Vertebrata</taxon>
        <taxon>Euteleostomi</taxon>
        <taxon>Archelosauria</taxon>
        <taxon>Archosauria</taxon>
        <taxon>Dinosauria</taxon>
        <taxon>Saurischia</taxon>
        <taxon>Theropoda</taxon>
        <taxon>Coelurosauria</taxon>
        <taxon>Aves</taxon>
        <taxon>Neognathae</taxon>
        <taxon>Neoaves</taxon>
        <taxon>Telluraves</taxon>
        <taxon>Coraciimorphae</taxon>
        <taxon>Coliiformes</taxon>
        <taxon>Coliidae</taxon>
        <taxon>Urocolius</taxon>
    </lineage>
</organism>